<dbReference type="EMBL" id="RBAH01000026">
    <property type="protein sequence ID" value="RKN73028.1"/>
    <property type="molecule type" value="Genomic_DNA"/>
</dbReference>
<keyword evidence="2" id="KW-1185">Reference proteome</keyword>
<gene>
    <name evidence="1" type="ORF">D7M11_28175</name>
</gene>
<reference evidence="1 2" key="1">
    <citation type="journal article" date="2007" name="Int. J. Syst. Evol. Microbiol.">
        <title>Paenibacillus ginsengarvi sp. nov., isolated from soil from ginseng cultivation.</title>
        <authorList>
            <person name="Yoon M.H."/>
            <person name="Ten L.N."/>
            <person name="Im W.T."/>
        </authorList>
    </citation>
    <scope>NUCLEOTIDE SEQUENCE [LARGE SCALE GENOMIC DNA]</scope>
    <source>
        <strain evidence="1 2">KCTC 13059</strain>
    </source>
</reference>
<evidence type="ECO:0000313" key="2">
    <source>
        <dbReference type="Proteomes" id="UP000282311"/>
    </source>
</evidence>
<proteinExistence type="predicted"/>
<accession>A0A3B0BLV4</accession>
<organism evidence="1 2">
    <name type="scientific">Paenibacillus ginsengarvi</name>
    <dbReference type="NCBI Taxonomy" id="400777"/>
    <lineage>
        <taxon>Bacteria</taxon>
        <taxon>Bacillati</taxon>
        <taxon>Bacillota</taxon>
        <taxon>Bacilli</taxon>
        <taxon>Bacillales</taxon>
        <taxon>Paenibacillaceae</taxon>
        <taxon>Paenibacillus</taxon>
    </lineage>
</organism>
<sequence>MTFLIFSSPSDFGIQIQSYPLDGNKEVKFLKYRKNYKPIDWHLQVAKYIFMHEVSLLWADGHMLEQGIDEGVDSVCIK</sequence>
<name>A0A3B0BLV4_9BACL</name>
<protein>
    <submittedName>
        <fullName evidence="1">Uncharacterized protein</fullName>
    </submittedName>
</protein>
<evidence type="ECO:0000313" key="1">
    <source>
        <dbReference type="EMBL" id="RKN73028.1"/>
    </source>
</evidence>
<dbReference type="AlphaFoldDB" id="A0A3B0BLV4"/>
<dbReference type="Proteomes" id="UP000282311">
    <property type="component" value="Unassembled WGS sequence"/>
</dbReference>
<comment type="caution">
    <text evidence="1">The sequence shown here is derived from an EMBL/GenBank/DDBJ whole genome shotgun (WGS) entry which is preliminary data.</text>
</comment>